<dbReference type="FunFam" id="3.30.63.20:FF:000001">
    <property type="entry name" value="40S ribosomal protein S25"/>
    <property type="match status" value="1"/>
</dbReference>
<dbReference type="VEuPathDB" id="CryptoDB:Vbra_18113"/>
<comment type="similarity">
    <text evidence="1 4">Belongs to the eukaryotic ribosomal protein eS25 family.</text>
</comment>
<dbReference type="InParanoid" id="A0A0G4GKI9"/>
<evidence type="ECO:0000256" key="2">
    <source>
        <dbReference type="ARBA" id="ARBA00022980"/>
    </source>
</evidence>
<reference evidence="6 7" key="1">
    <citation type="submission" date="2014-11" db="EMBL/GenBank/DDBJ databases">
        <authorList>
            <person name="Zhu J."/>
            <person name="Qi W."/>
            <person name="Song R."/>
        </authorList>
    </citation>
    <scope>NUCLEOTIDE SEQUENCE [LARGE SCALE GENOMIC DNA]</scope>
</reference>
<organism evidence="6 7">
    <name type="scientific">Vitrella brassicaformis (strain CCMP3155)</name>
    <dbReference type="NCBI Taxonomy" id="1169540"/>
    <lineage>
        <taxon>Eukaryota</taxon>
        <taxon>Sar</taxon>
        <taxon>Alveolata</taxon>
        <taxon>Colpodellida</taxon>
        <taxon>Vitrellaceae</taxon>
        <taxon>Vitrella</taxon>
    </lineage>
</organism>
<accession>A0A0G4GKI9</accession>
<keyword evidence="2 4" id="KW-0689">Ribosomal protein</keyword>
<dbReference type="GO" id="GO:1990904">
    <property type="term" value="C:ribonucleoprotein complex"/>
    <property type="evidence" value="ECO:0007669"/>
    <property type="project" value="UniProtKB-KW"/>
</dbReference>
<feature type="region of interest" description="Disordered" evidence="5">
    <location>
        <begin position="1"/>
        <end position="33"/>
    </location>
</feature>
<dbReference type="PANTHER" id="PTHR12850">
    <property type="entry name" value="40S RIBOSOMAL PROTEIN S25"/>
    <property type="match status" value="1"/>
</dbReference>
<protein>
    <recommendedName>
        <fullName evidence="4">40S ribosomal protein S25</fullName>
    </recommendedName>
</protein>
<dbReference type="InterPro" id="IPR004977">
    <property type="entry name" value="Ribosomal_eS25"/>
</dbReference>
<dbReference type="Gene3D" id="3.30.63.20">
    <property type="match status" value="1"/>
</dbReference>
<evidence type="ECO:0000256" key="4">
    <source>
        <dbReference type="RuleBase" id="RU366057"/>
    </source>
</evidence>
<name>A0A0G4GKI9_VITBC</name>
<gene>
    <name evidence="6" type="ORF">Vbra_18113</name>
</gene>
<evidence type="ECO:0000256" key="1">
    <source>
        <dbReference type="ARBA" id="ARBA00009106"/>
    </source>
</evidence>
<dbReference type="OMA" id="RIVHHSG"/>
<dbReference type="STRING" id="1169540.A0A0G4GKI9"/>
<dbReference type="FunCoup" id="A0A0G4GKI9">
    <property type="interactions" value="450"/>
</dbReference>
<dbReference type="Proteomes" id="UP000041254">
    <property type="component" value="Unassembled WGS sequence"/>
</dbReference>
<proteinExistence type="inferred from homology"/>
<dbReference type="PhylomeDB" id="A0A0G4GKI9"/>
<dbReference type="Pfam" id="PF03297">
    <property type="entry name" value="Ribosomal_S25"/>
    <property type="match status" value="1"/>
</dbReference>
<sequence>MAPKVQKSKEAKAKAAAAGGRQKKKKWSKGKVREKANNAVMFDKETFDKLMKEIPKAKLITPAIIAERLKVNGSLARAAIRDLKAKGLIKMVGDHHHAQQIYTRNTG</sequence>
<evidence type="ECO:0000256" key="3">
    <source>
        <dbReference type="ARBA" id="ARBA00023274"/>
    </source>
</evidence>
<keyword evidence="3 4" id="KW-0687">Ribonucleoprotein</keyword>
<keyword evidence="7" id="KW-1185">Reference proteome</keyword>
<dbReference type="OrthoDB" id="10263513at2759"/>
<feature type="compositionally biased region" description="Basic residues" evidence="5">
    <location>
        <begin position="21"/>
        <end position="30"/>
    </location>
</feature>
<dbReference type="EMBL" id="CDMY01000698">
    <property type="protein sequence ID" value="CEM30526.1"/>
    <property type="molecule type" value="Genomic_DNA"/>
</dbReference>
<dbReference type="AlphaFoldDB" id="A0A0G4GKI9"/>
<evidence type="ECO:0000313" key="6">
    <source>
        <dbReference type="EMBL" id="CEM30526.1"/>
    </source>
</evidence>
<dbReference type="GO" id="GO:0005840">
    <property type="term" value="C:ribosome"/>
    <property type="evidence" value="ECO:0007669"/>
    <property type="project" value="UniProtKB-KW"/>
</dbReference>
<evidence type="ECO:0000256" key="5">
    <source>
        <dbReference type="SAM" id="MobiDB-lite"/>
    </source>
</evidence>
<evidence type="ECO:0000313" key="7">
    <source>
        <dbReference type="Proteomes" id="UP000041254"/>
    </source>
</evidence>